<dbReference type="EMBL" id="JBHSPW010000015">
    <property type="protein sequence ID" value="MFC5896532.1"/>
    <property type="molecule type" value="Genomic_DNA"/>
</dbReference>
<dbReference type="SUPFAM" id="SSF50494">
    <property type="entry name" value="Trypsin-like serine proteases"/>
    <property type="match status" value="1"/>
</dbReference>
<reference evidence="3" key="1">
    <citation type="journal article" date="2019" name="Int. J. Syst. Evol. Microbiol.">
        <title>The Global Catalogue of Microorganisms (GCM) 10K type strain sequencing project: providing services to taxonomists for standard genome sequencing and annotation.</title>
        <authorList>
            <consortium name="The Broad Institute Genomics Platform"/>
            <consortium name="The Broad Institute Genome Sequencing Center for Infectious Disease"/>
            <person name="Wu L."/>
            <person name="Ma J."/>
        </authorList>
    </citation>
    <scope>NUCLEOTIDE SEQUENCE [LARGE SCALE GENOMIC DNA]</scope>
    <source>
        <strain evidence="3">CGMCC 1.15809</strain>
    </source>
</reference>
<protein>
    <submittedName>
        <fullName evidence="2">Trypsin-like serine peptidase</fullName>
        <ecNumber evidence="2">3.4.21.-</ecNumber>
    </submittedName>
</protein>
<evidence type="ECO:0000313" key="3">
    <source>
        <dbReference type="Proteomes" id="UP001596241"/>
    </source>
</evidence>
<organism evidence="2 3">
    <name type="scientific">Streptomyces ramulosus</name>
    <dbReference type="NCBI Taxonomy" id="47762"/>
    <lineage>
        <taxon>Bacteria</taxon>
        <taxon>Bacillati</taxon>
        <taxon>Actinomycetota</taxon>
        <taxon>Actinomycetes</taxon>
        <taxon>Kitasatosporales</taxon>
        <taxon>Streptomycetaceae</taxon>
        <taxon>Streptomyces</taxon>
    </lineage>
</organism>
<evidence type="ECO:0000256" key="1">
    <source>
        <dbReference type="SAM" id="MobiDB-lite"/>
    </source>
</evidence>
<sequence length="370" mass="38484">MRDTHARTGAPSVTHAPVRTSAPRRRAVVRRAAVASAVACALTAAFAPGVVAAPAPGGAPAEGKVLTHAAAATAKDEQQVRAYWTPERIAALNTQVKDVPPRSGKDGAPWEGATATTVGRLFFTDHGEDASCTATAVKSANGSTVVTAGHCLNATDLIGENNQWQTHVLYVPGYHDGKAPLGTFVVRWSVVNSVWLENDQIHARFDAHDQAFAVVGRNERGQTLQQATGAAQAIAYDAPGDRAAVQFGYPRAASDPAREGLPEYTGRELAYCQGTPWQYPGTPDHTEPAGMWGAACVMGGGASGGPRLGGFSAATGRGEVVGVNTQSAFMDAAGKVCQESAGSGCVRHLVGPQFTTALTKPLHDRAEQLN</sequence>
<comment type="caution">
    <text evidence="2">The sequence shown here is derived from an EMBL/GenBank/DDBJ whole genome shotgun (WGS) entry which is preliminary data.</text>
</comment>
<accession>A0ABW1FRF2</accession>
<feature type="region of interest" description="Disordered" evidence="1">
    <location>
        <begin position="1"/>
        <end position="24"/>
    </location>
</feature>
<name>A0ABW1FRF2_9ACTN</name>
<proteinExistence type="predicted"/>
<dbReference type="GO" id="GO:0016787">
    <property type="term" value="F:hydrolase activity"/>
    <property type="evidence" value="ECO:0007669"/>
    <property type="project" value="UniProtKB-KW"/>
</dbReference>
<dbReference type="InterPro" id="IPR009003">
    <property type="entry name" value="Peptidase_S1_PA"/>
</dbReference>
<dbReference type="RefSeq" id="WP_345093307.1">
    <property type="nucleotide sequence ID" value="NZ_BAAAWG010000025.1"/>
</dbReference>
<dbReference type="InterPro" id="IPR006311">
    <property type="entry name" value="TAT_signal"/>
</dbReference>
<dbReference type="PROSITE" id="PS51318">
    <property type="entry name" value="TAT"/>
    <property type="match status" value="1"/>
</dbReference>
<dbReference type="InterPro" id="IPR043504">
    <property type="entry name" value="Peptidase_S1_PA_chymotrypsin"/>
</dbReference>
<keyword evidence="3" id="KW-1185">Reference proteome</keyword>
<evidence type="ECO:0000313" key="2">
    <source>
        <dbReference type="EMBL" id="MFC5896532.1"/>
    </source>
</evidence>
<dbReference type="EC" id="3.4.21.-" evidence="2"/>
<dbReference type="Proteomes" id="UP001596241">
    <property type="component" value="Unassembled WGS sequence"/>
</dbReference>
<dbReference type="Gene3D" id="2.40.10.10">
    <property type="entry name" value="Trypsin-like serine proteases"/>
    <property type="match status" value="2"/>
</dbReference>
<keyword evidence="2" id="KW-0378">Hydrolase</keyword>
<gene>
    <name evidence="2" type="ORF">ACFP3M_27415</name>
</gene>